<feature type="transmembrane region" description="Helical" evidence="5">
    <location>
        <begin position="419"/>
        <end position="438"/>
    </location>
</feature>
<keyword evidence="4 5" id="KW-0472">Membrane</keyword>
<feature type="transmembrane region" description="Helical" evidence="5">
    <location>
        <begin position="393"/>
        <end position="413"/>
    </location>
</feature>
<evidence type="ECO:0000313" key="7">
    <source>
        <dbReference type="Proteomes" id="UP000078046"/>
    </source>
</evidence>
<dbReference type="GO" id="GO:0016020">
    <property type="term" value="C:membrane"/>
    <property type="evidence" value="ECO:0007669"/>
    <property type="project" value="UniProtKB-SubCell"/>
</dbReference>
<organism evidence="6 7">
    <name type="scientific">Intoshia linei</name>
    <dbReference type="NCBI Taxonomy" id="1819745"/>
    <lineage>
        <taxon>Eukaryota</taxon>
        <taxon>Metazoa</taxon>
        <taxon>Spiralia</taxon>
        <taxon>Lophotrochozoa</taxon>
        <taxon>Mesozoa</taxon>
        <taxon>Orthonectida</taxon>
        <taxon>Rhopaluridae</taxon>
        <taxon>Intoshia</taxon>
    </lineage>
</organism>
<proteinExistence type="predicted"/>
<sequence>MTKQIVLQYNTPESGNKSKYNIWNVYKLFHKITNVNTSNGYFVIISMCFITFSYGQSNIDIVFSSLVPQFACVDNITLINNSVMLSKYDKIFKKPYQCSNNGKGCTKYVFSDEYGYTIPVQFSLVCDQSYNILLLKLAVSLGMVASCFWSGASADRFGRKKTASICSILNIITRISSIFVTNIQGYIVIRFLMTMFNIAMFTTTFLLVIELLNIKKRFVINMTTPIMFVMGLSSLSLIYTFFNNWKTCHLYYGCVNGPICLFMLRFLKRSPSWINHDKNLDIHFTNSRKKPELTDIKRRKSSTILMIARDKTLRMKTVALYCLSFTSSAIFYGININANSYNSNLYFYLPIYNSGKIYSVICIILGIYFNAINKTYGYMLTPYQYPVSLRGSGVSFFMFSSRLGVVLGSSLYYMQTNTIIISVIYALLCLFTALLVLFHIPTISPYEHEVFSKSCNESDDSGIETSISNKTNYSSENENVPENIEEGSCLVIRF</sequence>
<feature type="transmembrane region" description="Helical" evidence="5">
    <location>
        <begin position="355"/>
        <end position="372"/>
    </location>
</feature>
<dbReference type="Pfam" id="PF07690">
    <property type="entry name" value="MFS_1"/>
    <property type="match status" value="1"/>
</dbReference>
<feature type="transmembrane region" description="Helical" evidence="5">
    <location>
        <begin position="187"/>
        <end position="212"/>
    </location>
</feature>
<evidence type="ECO:0000256" key="3">
    <source>
        <dbReference type="ARBA" id="ARBA00022989"/>
    </source>
</evidence>
<dbReference type="InterPro" id="IPR036259">
    <property type="entry name" value="MFS_trans_sf"/>
</dbReference>
<evidence type="ECO:0008006" key="8">
    <source>
        <dbReference type="Google" id="ProtNLM"/>
    </source>
</evidence>
<dbReference type="OrthoDB" id="6151412at2759"/>
<evidence type="ECO:0000256" key="2">
    <source>
        <dbReference type="ARBA" id="ARBA00022692"/>
    </source>
</evidence>
<protein>
    <recommendedName>
        <fullName evidence="8">Major facilitator superfamily (MFS) profile domain-containing protein</fullName>
    </recommendedName>
</protein>
<comment type="subcellular location">
    <subcellularLocation>
        <location evidence="1">Membrane</location>
        <topology evidence="1">Multi-pass membrane protein</topology>
    </subcellularLocation>
</comment>
<evidence type="ECO:0000256" key="4">
    <source>
        <dbReference type="ARBA" id="ARBA00023136"/>
    </source>
</evidence>
<dbReference type="EMBL" id="LWCA01000707">
    <property type="protein sequence ID" value="OAF67259.1"/>
    <property type="molecule type" value="Genomic_DNA"/>
</dbReference>
<keyword evidence="7" id="KW-1185">Reference proteome</keyword>
<evidence type="ECO:0000256" key="1">
    <source>
        <dbReference type="ARBA" id="ARBA00004141"/>
    </source>
</evidence>
<dbReference type="Proteomes" id="UP000078046">
    <property type="component" value="Unassembled WGS sequence"/>
</dbReference>
<evidence type="ECO:0000313" key="6">
    <source>
        <dbReference type="EMBL" id="OAF67259.1"/>
    </source>
</evidence>
<comment type="caution">
    <text evidence="6">The sequence shown here is derived from an EMBL/GenBank/DDBJ whole genome shotgun (WGS) entry which is preliminary data.</text>
</comment>
<keyword evidence="2 5" id="KW-0812">Transmembrane</keyword>
<reference evidence="6 7" key="1">
    <citation type="submission" date="2016-04" db="EMBL/GenBank/DDBJ databases">
        <title>The genome of Intoshia linei affirms orthonectids as highly simplified spiralians.</title>
        <authorList>
            <person name="Mikhailov K.V."/>
            <person name="Slusarev G.S."/>
            <person name="Nikitin M.A."/>
            <person name="Logacheva M.D."/>
            <person name="Penin A."/>
            <person name="Aleoshin V."/>
            <person name="Panchin Y.V."/>
        </authorList>
    </citation>
    <scope>NUCLEOTIDE SEQUENCE [LARGE SCALE GENOMIC DNA]</scope>
    <source>
        <strain evidence="6">Intl2013</strain>
        <tissue evidence="6">Whole animal</tissue>
    </source>
</reference>
<name>A0A177AZ20_9BILA</name>
<dbReference type="GO" id="GO:0022857">
    <property type="term" value="F:transmembrane transporter activity"/>
    <property type="evidence" value="ECO:0007669"/>
    <property type="project" value="InterPro"/>
</dbReference>
<keyword evidence="3 5" id="KW-1133">Transmembrane helix</keyword>
<evidence type="ECO:0000256" key="5">
    <source>
        <dbReference type="SAM" id="Phobius"/>
    </source>
</evidence>
<feature type="transmembrane region" description="Helical" evidence="5">
    <location>
        <begin position="224"/>
        <end position="243"/>
    </location>
</feature>
<dbReference type="SUPFAM" id="SSF103473">
    <property type="entry name" value="MFS general substrate transporter"/>
    <property type="match status" value="1"/>
</dbReference>
<feature type="transmembrane region" description="Helical" evidence="5">
    <location>
        <begin position="318"/>
        <end position="335"/>
    </location>
</feature>
<feature type="transmembrane region" description="Helical" evidence="5">
    <location>
        <begin position="130"/>
        <end position="150"/>
    </location>
</feature>
<accession>A0A177AZ20</accession>
<dbReference type="AlphaFoldDB" id="A0A177AZ20"/>
<dbReference type="PANTHER" id="PTHR24064">
    <property type="entry name" value="SOLUTE CARRIER FAMILY 22 MEMBER"/>
    <property type="match status" value="1"/>
</dbReference>
<dbReference type="InterPro" id="IPR011701">
    <property type="entry name" value="MFS"/>
</dbReference>
<gene>
    <name evidence="6" type="ORF">A3Q56_05019</name>
</gene>
<dbReference type="Gene3D" id="1.20.1250.20">
    <property type="entry name" value="MFS general substrate transporter like domains"/>
    <property type="match status" value="1"/>
</dbReference>